<dbReference type="InterPro" id="IPR011527">
    <property type="entry name" value="ABC1_TM_dom"/>
</dbReference>
<dbReference type="AlphaFoldDB" id="A0A815TYA8"/>
<keyword evidence="5" id="KW-0547">Nucleotide-binding</keyword>
<feature type="domain" description="ABC transmembrane type-1" evidence="11">
    <location>
        <begin position="109"/>
        <end position="236"/>
    </location>
</feature>
<dbReference type="Gene3D" id="3.40.50.300">
    <property type="entry name" value="P-loop containing nucleotide triphosphate hydrolases"/>
    <property type="match status" value="1"/>
</dbReference>
<evidence type="ECO:0000256" key="8">
    <source>
        <dbReference type="ARBA" id="ARBA00023136"/>
    </source>
</evidence>
<dbReference type="EMBL" id="CAJNOL010002595">
    <property type="protein sequence ID" value="CAF1514669.1"/>
    <property type="molecule type" value="Genomic_DNA"/>
</dbReference>
<keyword evidence="6" id="KW-0067">ATP-binding</keyword>
<organism evidence="13 14">
    <name type="scientific">Rotaria sordida</name>
    <dbReference type="NCBI Taxonomy" id="392033"/>
    <lineage>
        <taxon>Eukaryota</taxon>
        <taxon>Metazoa</taxon>
        <taxon>Spiralia</taxon>
        <taxon>Gnathifera</taxon>
        <taxon>Rotifera</taxon>
        <taxon>Eurotatoria</taxon>
        <taxon>Bdelloidea</taxon>
        <taxon>Philodinida</taxon>
        <taxon>Philodinidae</taxon>
        <taxon>Rotaria</taxon>
    </lineage>
</organism>
<dbReference type="Proteomes" id="UP000663870">
    <property type="component" value="Unassembled WGS sequence"/>
</dbReference>
<sequence length="745" mass="83295">MSKRQTNGGSTFFSASKVSPLTESQQRAPCQLDWAKSSWTRWIQIPLFLWVSPILSLANKRNLIENDLNDLSKNDKCSVVLNRVNQNNSKWPGTWHVFRRIFYKDFIPSILLVFPFTIARISQPLLIRELTLYIKDQSGLPAYSGYLYAIGLCIAVILQATCLQQMIFRNILAGIRVRNALSTIIYQHLLTIYTAALHKTTAAQTINLVSNDANKFAELSIFIHALVIVPLEVFACCLDIDLQNFGEVGDLLMIGDKGVSLSGGQKARISLARALYADADLYLLDDPLAAVDPKVAKNIFDQSIGPQSFLHGKTRILVTHQTHFLVESDQMLLMTNVHIDELHIEQQPTIEPSNETLETDSSNDKETDFVLNTSITDINSIVKSVTSVEATISKLGAFAFDVVVVDVEVEPAQPIVTSPKAVCKAQMSTKELCIHLTELHAKSLLNDNDTFLFDCDGVLWNFPHIFTGAVELLNYLTEQGKRLFFVTNNSTTTQDDYAKRFNDIGYKAKPEQIICTAWLTAKHLKSINFKGKCYVLGMQSMKYELEREGFQICGGIGPDPLPSDSNAVTVDKLELEKDVDCVILAFDLHISYIKILKAATYLNRPNVLFIATNDDARHPQNDEIVKPGTGSILASVVIASCRSPTILGKPHAPMFDAIRLAFPDVDPKRTVMIGDQVETDIAFGNRQGTTTLLVFSRATREKYLDTLKQQVEKHTAERDLLPHFCVKDVEQFLQFLKSNESNTLL</sequence>
<dbReference type="InterPro" id="IPR050173">
    <property type="entry name" value="ABC_transporter_C-like"/>
</dbReference>
<dbReference type="Gene3D" id="3.40.50.1000">
    <property type="entry name" value="HAD superfamily/HAD-like"/>
    <property type="match status" value="2"/>
</dbReference>
<dbReference type="InterPro" id="IPR006349">
    <property type="entry name" value="PGP_euk"/>
</dbReference>
<keyword evidence="7 9" id="KW-1133">Transmembrane helix</keyword>
<evidence type="ECO:0000256" key="2">
    <source>
        <dbReference type="ARBA" id="ARBA00009726"/>
    </source>
</evidence>
<evidence type="ECO:0000256" key="5">
    <source>
        <dbReference type="ARBA" id="ARBA00022741"/>
    </source>
</evidence>
<reference evidence="13" key="1">
    <citation type="submission" date="2021-02" db="EMBL/GenBank/DDBJ databases">
        <authorList>
            <person name="Nowell W R."/>
        </authorList>
    </citation>
    <scope>NUCLEOTIDE SEQUENCE</scope>
</reference>
<dbReference type="NCBIfam" id="TIGR01460">
    <property type="entry name" value="HAD-SF-IIA"/>
    <property type="match status" value="1"/>
</dbReference>
<evidence type="ECO:0000259" key="11">
    <source>
        <dbReference type="PROSITE" id="PS50929"/>
    </source>
</evidence>
<evidence type="ECO:0000256" key="1">
    <source>
        <dbReference type="ARBA" id="ARBA00004141"/>
    </source>
</evidence>
<evidence type="ECO:0000256" key="4">
    <source>
        <dbReference type="ARBA" id="ARBA00022692"/>
    </source>
</evidence>
<dbReference type="Pfam" id="PF13242">
    <property type="entry name" value="Hydrolase_like"/>
    <property type="match status" value="1"/>
</dbReference>
<dbReference type="InterPro" id="IPR006357">
    <property type="entry name" value="HAD-SF_hydro_IIA"/>
</dbReference>
<dbReference type="GO" id="GO:0016020">
    <property type="term" value="C:membrane"/>
    <property type="evidence" value="ECO:0007669"/>
    <property type="project" value="UniProtKB-SubCell"/>
</dbReference>
<dbReference type="InterPro" id="IPR023214">
    <property type="entry name" value="HAD_sf"/>
</dbReference>
<evidence type="ECO:0000256" key="7">
    <source>
        <dbReference type="ARBA" id="ARBA00022989"/>
    </source>
</evidence>
<dbReference type="PROSITE" id="PS00211">
    <property type="entry name" value="ABC_TRANSPORTER_1"/>
    <property type="match status" value="1"/>
</dbReference>
<keyword evidence="8 9" id="KW-0472">Membrane</keyword>
<comment type="subcellular location">
    <subcellularLocation>
        <location evidence="1">Membrane</location>
        <topology evidence="1">Multi-pass membrane protein</topology>
    </subcellularLocation>
</comment>
<evidence type="ECO:0000313" key="12">
    <source>
        <dbReference type="EMBL" id="CAF1233378.1"/>
    </source>
</evidence>
<evidence type="ECO:0000256" key="3">
    <source>
        <dbReference type="ARBA" id="ARBA00022448"/>
    </source>
</evidence>
<dbReference type="NCBIfam" id="TIGR01452">
    <property type="entry name" value="PGP_euk"/>
    <property type="match status" value="1"/>
</dbReference>
<evidence type="ECO:0000313" key="13">
    <source>
        <dbReference type="EMBL" id="CAF1514669.1"/>
    </source>
</evidence>
<dbReference type="Pfam" id="PF13344">
    <property type="entry name" value="Hydrolase_6"/>
    <property type="match status" value="1"/>
</dbReference>
<evidence type="ECO:0000256" key="6">
    <source>
        <dbReference type="ARBA" id="ARBA00022840"/>
    </source>
</evidence>
<dbReference type="GO" id="GO:0140359">
    <property type="term" value="F:ABC-type transporter activity"/>
    <property type="evidence" value="ECO:0007669"/>
    <property type="project" value="InterPro"/>
</dbReference>
<dbReference type="InterPro" id="IPR036640">
    <property type="entry name" value="ABC1_TM_sf"/>
</dbReference>
<dbReference type="PANTHER" id="PTHR24223">
    <property type="entry name" value="ATP-BINDING CASSETTE SUB-FAMILY C"/>
    <property type="match status" value="1"/>
</dbReference>
<dbReference type="GO" id="GO:0005524">
    <property type="term" value="F:ATP binding"/>
    <property type="evidence" value="ECO:0007669"/>
    <property type="project" value="UniProtKB-KW"/>
</dbReference>
<dbReference type="SUPFAM" id="SSF90123">
    <property type="entry name" value="ABC transporter transmembrane region"/>
    <property type="match status" value="1"/>
</dbReference>
<keyword evidence="4 9" id="KW-0812">Transmembrane</keyword>
<dbReference type="InterPro" id="IPR027417">
    <property type="entry name" value="P-loop_NTPase"/>
</dbReference>
<gene>
    <name evidence="13" type="ORF">JXQ802_LOCUS41201</name>
    <name evidence="12" type="ORF">PYM288_LOCUS26497</name>
</gene>
<dbReference type="GO" id="GO:0016887">
    <property type="term" value="F:ATP hydrolysis activity"/>
    <property type="evidence" value="ECO:0007669"/>
    <property type="project" value="InterPro"/>
</dbReference>
<protein>
    <submittedName>
        <fullName evidence="13">Uncharacterized protein</fullName>
    </submittedName>
</protein>
<comment type="similarity">
    <text evidence="2">Belongs to the ABC transporter superfamily. ABCC family. Conjugate transporter (TC 3.A.1.208) subfamily.</text>
</comment>
<dbReference type="InterPro" id="IPR036412">
    <property type="entry name" value="HAD-like_sf"/>
</dbReference>
<dbReference type="Pfam" id="PF00005">
    <property type="entry name" value="ABC_tran"/>
    <property type="match status" value="1"/>
</dbReference>
<evidence type="ECO:0000313" key="14">
    <source>
        <dbReference type="Proteomes" id="UP000663870"/>
    </source>
</evidence>
<evidence type="ECO:0000256" key="9">
    <source>
        <dbReference type="SAM" id="Phobius"/>
    </source>
</evidence>
<dbReference type="Proteomes" id="UP000663854">
    <property type="component" value="Unassembled WGS sequence"/>
</dbReference>
<dbReference type="SUPFAM" id="SSF56784">
    <property type="entry name" value="HAD-like"/>
    <property type="match status" value="1"/>
</dbReference>
<feature type="transmembrane region" description="Helical" evidence="9">
    <location>
        <begin position="146"/>
        <end position="168"/>
    </location>
</feature>
<feature type="domain" description="ABC transporter" evidence="10">
    <location>
        <begin position="81"/>
        <end position="361"/>
    </location>
</feature>
<comment type="caution">
    <text evidence="13">The sequence shown here is derived from an EMBL/GenBank/DDBJ whole genome shotgun (WGS) entry which is preliminary data.</text>
</comment>
<dbReference type="PANTHER" id="PTHR24223:SF456">
    <property type="entry name" value="MULTIDRUG RESISTANCE-ASSOCIATED PROTEIN LETHAL(2)03659"/>
    <property type="match status" value="1"/>
</dbReference>
<dbReference type="InterPro" id="IPR003439">
    <property type="entry name" value="ABC_transporter-like_ATP-bd"/>
</dbReference>
<dbReference type="Gene3D" id="1.20.1560.10">
    <property type="entry name" value="ABC transporter type 1, transmembrane domain"/>
    <property type="match status" value="1"/>
</dbReference>
<name>A0A815TYA8_9BILA</name>
<dbReference type="InterPro" id="IPR017871">
    <property type="entry name" value="ABC_transporter-like_CS"/>
</dbReference>
<dbReference type="PROSITE" id="PS50893">
    <property type="entry name" value="ABC_TRANSPORTER_2"/>
    <property type="match status" value="1"/>
</dbReference>
<dbReference type="GO" id="GO:0016791">
    <property type="term" value="F:phosphatase activity"/>
    <property type="evidence" value="ECO:0007669"/>
    <property type="project" value="InterPro"/>
</dbReference>
<dbReference type="EMBL" id="CAJNOH010001594">
    <property type="protein sequence ID" value="CAF1233378.1"/>
    <property type="molecule type" value="Genomic_DNA"/>
</dbReference>
<dbReference type="PROSITE" id="PS50929">
    <property type="entry name" value="ABC_TM1F"/>
    <property type="match status" value="1"/>
</dbReference>
<keyword evidence="14" id="KW-1185">Reference proteome</keyword>
<proteinExistence type="inferred from homology"/>
<keyword evidence="3" id="KW-0813">Transport</keyword>
<dbReference type="SUPFAM" id="SSF52540">
    <property type="entry name" value="P-loop containing nucleoside triphosphate hydrolases"/>
    <property type="match status" value="1"/>
</dbReference>
<accession>A0A815TYA8</accession>
<evidence type="ECO:0000259" key="10">
    <source>
        <dbReference type="PROSITE" id="PS50893"/>
    </source>
</evidence>